<dbReference type="NCBIfam" id="TIGR02727">
    <property type="entry name" value="MTHFS_bact"/>
    <property type="match status" value="1"/>
</dbReference>
<reference evidence="6 7" key="1">
    <citation type="submission" date="2016-05" db="EMBL/GenBank/DDBJ databases">
        <title>Draft genome sequence of a porcine commensal Rothia nasimurium.</title>
        <authorList>
            <person name="Gaiser R.A."/>
            <person name="Van Baarlen P."/>
            <person name="Wells J.M."/>
        </authorList>
    </citation>
    <scope>NUCLEOTIDE SEQUENCE [LARGE SCALE GENOMIC DNA]</scope>
    <source>
        <strain evidence="6 7">PT-32</strain>
    </source>
</reference>
<evidence type="ECO:0000256" key="1">
    <source>
        <dbReference type="ARBA" id="ARBA00010638"/>
    </source>
</evidence>
<dbReference type="InterPro" id="IPR002698">
    <property type="entry name" value="FTHF_cligase"/>
</dbReference>
<feature type="binding site" evidence="4">
    <location>
        <position position="67"/>
    </location>
    <ligand>
        <name>substrate</name>
    </ligand>
</feature>
<evidence type="ECO:0000313" key="7">
    <source>
        <dbReference type="Proteomes" id="UP000192359"/>
    </source>
</evidence>
<name>A0A1Y1RS38_9MICC</name>
<dbReference type="InterPro" id="IPR024185">
    <property type="entry name" value="FTHF_cligase-like_sf"/>
</dbReference>
<dbReference type="GO" id="GO:0005524">
    <property type="term" value="F:ATP binding"/>
    <property type="evidence" value="ECO:0007669"/>
    <property type="project" value="UniProtKB-KW"/>
</dbReference>
<comment type="caution">
    <text evidence="6">The sequence shown here is derived from an EMBL/GenBank/DDBJ whole genome shotgun (WGS) entry which is preliminary data.</text>
</comment>
<evidence type="ECO:0000256" key="3">
    <source>
        <dbReference type="ARBA" id="ARBA00022840"/>
    </source>
</evidence>
<keyword evidence="2 4" id="KW-0547">Nucleotide-binding</keyword>
<dbReference type="InterPro" id="IPR037171">
    <property type="entry name" value="NagB/RpiA_transferase-like"/>
</dbReference>
<proteinExistence type="inferred from homology"/>
<keyword evidence="5" id="KW-0460">Magnesium</keyword>
<dbReference type="Pfam" id="PF01812">
    <property type="entry name" value="5-FTHF_cyc-lig"/>
    <property type="match status" value="1"/>
</dbReference>
<evidence type="ECO:0000313" key="6">
    <source>
        <dbReference type="EMBL" id="ORC24493.1"/>
    </source>
</evidence>
<dbReference type="OrthoDB" id="3242798at2"/>
<evidence type="ECO:0000256" key="2">
    <source>
        <dbReference type="ARBA" id="ARBA00022741"/>
    </source>
</evidence>
<comment type="similarity">
    <text evidence="1 5">Belongs to the 5-formyltetrahydrofolate cyclo-ligase family.</text>
</comment>
<dbReference type="RefSeq" id="WP_083090690.1">
    <property type="nucleotide sequence ID" value="NZ_LXWF01000003.1"/>
</dbReference>
<sequence length="212" mass="23479">MPQPSRLFPAHRVAQHKALARSYIRRRRKHTPVTEEIERRFTQHLSQLIAELEPGSTLAGFLPLATEPPITGALREAVEQGHTVLAPVVLPHHHLGWVRWHPQEPTQVNSLGILEPTGERLDSGAFVEADLRLVPALAVDRQGRRLGQGGGYYDRLFEMLGEKALSPSTAGVVFDRELLDGLPAEPWDAQLSTVVTEEGVRRITPSSTPPAR</sequence>
<dbReference type="GO" id="GO:0030272">
    <property type="term" value="F:5-formyltetrahydrofolate cyclo-ligase activity"/>
    <property type="evidence" value="ECO:0007669"/>
    <property type="project" value="UniProtKB-EC"/>
</dbReference>
<protein>
    <recommendedName>
        <fullName evidence="5">5-formyltetrahydrofolate cyclo-ligase</fullName>
        <ecNumber evidence="5">6.3.3.2</ecNumber>
    </recommendedName>
</protein>
<dbReference type="GO" id="GO:0035999">
    <property type="term" value="P:tetrahydrofolate interconversion"/>
    <property type="evidence" value="ECO:0007669"/>
    <property type="project" value="TreeGrafter"/>
</dbReference>
<dbReference type="AlphaFoldDB" id="A0A1Y1RS38"/>
<keyword evidence="3 4" id="KW-0067">ATP-binding</keyword>
<feature type="binding site" evidence="4">
    <location>
        <begin position="145"/>
        <end position="153"/>
    </location>
    <ligand>
        <name>ATP</name>
        <dbReference type="ChEBI" id="CHEBI:30616"/>
    </ligand>
</feature>
<comment type="cofactor">
    <cofactor evidence="5">
        <name>Mg(2+)</name>
        <dbReference type="ChEBI" id="CHEBI:18420"/>
    </cofactor>
</comment>
<dbReference type="PANTHER" id="PTHR23407:SF1">
    <property type="entry name" value="5-FORMYLTETRAHYDROFOLATE CYCLO-LIGASE"/>
    <property type="match status" value="1"/>
</dbReference>
<dbReference type="Gene3D" id="3.40.50.10420">
    <property type="entry name" value="NagB/RpiA/CoA transferase-like"/>
    <property type="match status" value="1"/>
</dbReference>
<keyword evidence="6" id="KW-0436">Ligase</keyword>
<dbReference type="EC" id="6.3.3.2" evidence="5"/>
<evidence type="ECO:0000256" key="5">
    <source>
        <dbReference type="RuleBase" id="RU361279"/>
    </source>
</evidence>
<comment type="catalytic activity">
    <reaction evidence="5">
        <text>(6S)-5-formyl-5,6,7,8-tetrahydrofolate + ATP = (6R)-5,10-methenyltetrahydrofolate + ADP + phosphate</text>
        <dbReference type="Rhea" id="RHEA:10488"/>
        <dbReference type="ChEBI" id="CHEBI:30616"/>
        <dbReference type="ChEBI" id="CHEBI:43474"/>
        <dbReference type="ChEBI" id="CHEBI:57455"/>
        <dbReference type="ChEBI" id="CHEBI:57457"/>
        <dbReference type="ChEBI" id="CHEBI:456216"/>
        <dbReference type="EC" id="6.3.3.2"/>
    </reaction>
</comment>
<organism evidence="6 7">
    <name type="scientific">Rothia nasimurium</name>
    <dbReference type="NCBI Taxonomy" id="85336"/>
    <lineage>
        <taxon>Bacteria</taxon>
        <taxon>Bacillati</taxon>
        <taxon>Actinomycetota</taxon>
        <taxon>Actinomycetes</taxon>
        <taxon>Micrococcales</taxon>
        <taxon>Micrococcaceae</taxon>
        <taxon>Rothia</taxon>
    </lineage>
</organism>
<accession>A0A1Y1RS38</accession>
<dbReference type="GO" id="GO:0046872">
    <property type="term" value="F:metal ion binding"/>
    <property type="evidence" value="ECO:0007669"/>
    <property type="project" value="UniProtKB-KW"/>
</dbReference>
<keyword evidence="5" id="KW-0479">Metal-binding</keyword>
<gene>
    <name evidence="6" type="ORF">A7979_09455</name>
</gene>
<dbReference type="EMBL" id="LXWF01000003">
    <property type="protein sequence ID" value="ORC24493.1"/>
    <property type="molecule type" value="Genomic_DNA"/>
</dbReference>
<evidence type="ECO:0000256" key="4">
    <source>
        <dbReference type="PIRSR" id="PIRSR006806-1"/>
    </source>
</evidence>
<dbReference type="Proteomes" id="UP000192359">
    <property type="component" value="Unassembled WGS sequence"/>
</dbReference>
<dbReference type="SUPFAM" id="SSF100950">
    <property type="entry name" value="NagB/RpiA/CoA transferase-like"/>
    <property type="match status" value="1"/>
</dbReference>
<feature type="binding site" evidence="4">
    <location>
        <position position="62"/>
    </location>
    <ligand>
        <name>substrate</name>
    </ligand>
</feature>
<dbReference type="GO" id="GO:0009396">
    <property type="term" value="P:folic acid-containing compound biosynthetic process"/>
    <property type="evidence" value="ECO:0007669"/>
    <property type="project" value="TreeGrafter"/>
</dbReference>
<keyword evidence="7" id="KW-1185">Reference proteome</keyword>
<dbReference type="PIRSF" id="PIRSF006806">
    <property type="entry name" value="FTHF_cligase"/>
    <property type="match status" value="1"/>
</dbReference>
<dbReference type="PANTHER" id="PTHR23407">
    <property type="entry name" value="ATPASE INHIBITOR/5-FORMYLTETRAHYDROFOLATE CYCLO-LIGASE"/>
    <property type="match status" value="1"/>
</dbReference>